<evidence type="ECO:0000313" key="2">
    <source>
        <dbReference type="EMBL" id="CAL1396196.1"/>
    </source>
</evidence>
<reference evidence="2 3" key="1">
    <citation type="submission" date="2024-04" db="EMBL/GenBank/DDBJ databases">
        <authorList>
            <person name="Fracassetti M."/>
        </authorList>
    </citation>
    <scope>NUCLEOTIDE SEQUENCE [LARGE SCALE GENOMIC DNA]</scope>
</reference>
<gene>
    <name evidence="2" type="ORF">LTRI10_LOCUS36578</name>
</gene>
<dbReference type="AlphaFoldDB" id="A0AAV2FD39"/>
<evidence type="ECO:0000259" key="1">
    <source>
        <dbReference type="Pfam" id="PF03372"/>
    </source>
</evidence>
<dbReference type="InterPro" id="IPR036691">
    <property type="entry name" value="Endo/exonu/phosph_ase_sf"/>
</dbReference>
<protein>
    <recommendedName>
        <fullName evidence="1">Endonuclease/exonuclease/phosphatase domain-containing protein</fullName>
    </recommendedName>
</protein>
<dbReference type="PANTHER" id="PTHR33710:SF77">
    <property type="entry name" value="DNASE I-LIKE SUPERFAMILY PROTEIN"/>
    <property type="match status" value="1"/>
</dbReference>
<dbReference type="Proteomes" id="UP001497516">
    <property type="component" value="Chromosome 6"/>
</dbReference>
<dbReference type="EMBL" id="OZ034819">
    <property type="protein sequence ID" value="CAL1396196.1"/>
    <property type="molecule type" value="Genomic_DNA"/>
</dbReference>
<dbReference type="Pfam" id="PF03372">
    <property type="entry name" value="Exo_endo_phos"/>
    <property type="match status" value="1"/>
</dbReference>
<proteinExistence type="predicted"/>
<keyword evidence="3" id="KW-1185">Reference proteome</keyword>
<dbReference type="GO" id="GO:0003824">
    <property type="term" value="F:catalytic activity"/>
    <property type="evidence" value="ECO:0007669"/>
    <property type="project" value="InterPro"/>
</dbReference>
<dbReference type="PANTHER" id="PTHR33710">
    <property type="entry name" value="BNAC02G09200D PROTEIN"/>
    <property type="match status" value="1"/>
</dbReference>
<feature type="domain" description="Endonuclease/exonuclease/phosphatase" evidence="1">
    <location>
        <begin position="39"/>
        <end position="141"/>
    </location>
</feature>
<organism evidence="2 3">
    <name type="scientific">Linum trigynum</name>
    <dbReference type="NCBI Taxonomy" id="586398"/>
    <lineage>
        <taxon>Eukaryota</taxon>
        <taxon>Viridiplantae</taxon>
        <taxon>Streptophyta</taxon>
        <taxon>Embryophyta</taxon>
        <taxon>Tracheophyta</taxon>
        <taxon>Spermatophyta</taxon>
        <taxon>Magnoliopsida</taxon>
        <taxon>eudicotyledons</taxon>
        <taxon>Gunneridae</taxon>
        <taxon>Pentapetalae</taxon>
        <taxon>rosids</taxon>
        <taxon>fabids</taxon>
        <taxon>Malpighiales</taxon>
        <taxon>Linaceae</taxon>
        <taxon>Linum</taxon>
    </lineage>
</organism>
<dbReference type="SUPFAM" id="SSF56219">
    <property type="entry name" value="DNase I-like"/>
    <property type="match status" value="1"/>
</dbReference>
<accession>A0AAV2FD39</accession>
<evidence type="ECO:0000313" key="3">
    <source>
        <dbReference type="Proteomes" id="UP001497516"/>
    </source>
</evidence>
<sequence>MVDSDSQYLHFDCFDLQEKTVVLRTAVYAKPNIHYCLPLWEAIRRLHSAIVHPWLLLGDFNSISGPSERQGGAGFNSYKVKDFNSCIKDCNLIDLGFAGPRFTWTNGHLSQRLDRALCNHEWLFQFPYSSNIHLPRLRSDHRPILVRNKILHPTMNPHRPFCFLAPWLTHDDFQPTLTASWKKDSEFIPSLLDLQHILCKWNKQVFGNILQRKKVMTTLLKVLEMQNNQGGSSLLIEEENKVREELEKTLWQEEVLWMQKACANWIKSGIATHTSSMWLPWRDVERVSLLDSKMKRAGGSRIRKSLNEWQETSTANFSLRM</sequence>
<name>A0AAV2FD39_9ROSI</name>
<dbReference type="InterPro" id="IPR005135">
    <property type="entry name" value="Endo/exonuclease/phosphatase"/>
</dbReference>
<dbReference type="Gene3D" id="3.60.10.10">
    <property type="entry name" value="Endonuclease/exonuclease/phosphatase"/>
    <property type="match status" value="1"/>
</dbReference>